<keyword evidence="1" id="KW-0732">Signal</keyword>
<evidence type="ECO:0000256" key="1">
    <source>
        <dbReference type="SAM" id="SignalP"/>
    </source>
</evidence>
<evidence type="ECO:0000313" key="3">
    <source>
        <dbReference type="Proteomes" id="UP000317839"/>
    </source>
</evidence>
<proteinExistence type="predicted"/>
<dbReference type="RefSeq" id="WP_142943589.1">
    <property type="nucleotide sequence ID" value="NZ_VIKR01000005.1"/>
</dbReference>
<reference evidence="2 3" key="1">
    <citation type="submission" date="2019-06" db="EMBL/GenBank/DDBJ databases">
        <title>Draft genome of Aliikangiella marina GYP-15.</title>
        <authorList>
            <person name="Wang G."/>
        </authorList>
    </citation>
    <scope>NUCLEOTIDE SEQUENCE [LARGE SCALE GENOMIC DNA]</scope>
    <source>
        <strain evidence="2 3">GYP-15</strain>
    </source>
</reference>
<comment type="caution">
    <text evidence="2">The sequence shown here is derived from an EMBL/GenBank/DDBJ whole genome shotgun (WGS) entry which is preliminary data.</text>
</comment>
<dbReference type="Proteomes" id="UP000317839">
    <property type="component" value="Unassembled WGS sequence"/>
</dbReference>
<dbReference type="EMBL" id="VIKR01000005">
    <property type="protein sequence ID" value="TQV72259.1"/>
    <property type="molecule type" value="Genomic_DNA"/>
</dbReference>
<gene>
    <name evidence="2" type="ORF">FLL45_18750</name>
</gene>
<dbReference type="AlphaFoldDB" id="A0A545T4V4"/>
<protein>
    <recommendedName>
        <fullName evidence="4">GWxTD domain-containing protein</fullName>
    </recommendedName>
</protein>
<accession>A0A545T4V4</accession>
<evidence type="ECO:0008006" key="4">
    <source>
        <dbReference type="Google" id="ProtNLM"/>
    </source>
</evidence>
<name>A0A545T4V4_9GAMM</name>
<evidence type="ECO:0000313" key="2">
    <source>
        <dbReference type="EMBL" id="TQV72259.1"/>
    </source>
</evidence>
<feature type="signal peptide" evidence="1">
    <location>
        <begin position="1"/>
        <end position="23"/>
    </location>
</feature>
<keyword evidence="3" id="KW-1185">Reference proteome</keyword>
<organism evidence="2 3">
    <name type="scientific">Aliikangiella marina</name>
    <dbReference type="NCBI Taxonomy" id="1712262"/>
    <lineage>
        <taxon>Bacteria</taxon>
        <taxon>Pseudomonadati</taxon>
        <taxon>Pseudomonadota</taxon>
        <taxon>Gammaproteobacteria</taxon>
        <taxon>Oceanospirillales</taxon>
        <taxon>Pleioneaceae</taxon>
        <taxon>Aliikangiella</taxon>
    </lineage>
</organism>
<sequence>MKKRFNIIFISSIAVLTLQPVYAKDWAFDARDKALLARVHQDRAAICTVIQSVKNPKKFLQSKGKSTEVKGPNRSRQTIYNFLNRASKTKNFDIDDVWSSNVVQPSRCDRFLFWEKPISAMCESRPDVQGSVCEAVKAFKAGEPASMRFLYEDELPELITRQEIQAWRMDGQVAPPFEKSPVIFTETMVNNSPVKLSVTATLEPMPWWDGLESSDPMPKKSHQLARWEEGTRAWVEPVLMLEVNTQELWLNRGRRIKSFSLYSERRDGRVVYANEKSRGYLPPPWGRDVARSRLGNRLIVPIDVKTFDRFGAGQFFLEVTFADNSTTKIKFGARSSAYYAIELEKFWKNRDQSLVRFVAAEEARERRKKAATEAESKRKRQARANTNYKKRIKPLQDKAIASINRFMNSISRNSSCGRAPANPSSLDASDSYLRRLDKDTRRWADCEFRYQKSLSKGWDRLNNELVNLKHDGIKGGIRGDRVVKFYNNQLAKLNGYIRSSQDRLSDNNRQIARWNRRIGEYNSSVSRRNLTNDILRGMQDALDRNERWYNQSTNLYNNSIYITPSYN</sequence>
<feature type="chain" id="PRO_5022090887" description="GWxTD domain-containing protein" evidence="1">
    <location>
        <begin position="24"/>
        <end position="567"/>
    </location>
</feature>